<accession>A0A0N4T454</accession>
<name>A0A0N4T454_BRUPA</name>
<organism evidence="3">
    <name type="scientific">Brugia pahangi</name>
    <name type="common">Filarial nematode worm</name>
    <dbReference type="NCBI Taxonomy" id="6280"/>
    <lineage>
        <taxon>Eukaryota</taxon>
        <taxon>Metazoa</taxon>
        <taxon>Ecdysozoa</taxon>
        <taxon>Nematoda</taxon>
        <taxon>Chromadorea</taxon>
        <taxon>Rhabditida</taxon>
        <taxon>Spirurina</taxon>
        <taxon>Spiruromorpha</taxon>
        <taxon>Filarioidea</taxon>
        <taxon>Onchocercidae</taxon>
        <taxon>Brugia</taxon>
    </lineage>
</organism>
<dbReference type="EMBL" id="UZAD01000616">
    <property type="protein sequence ID" value="VDN84140.1"/>
    <property type="molecule type" value="Genomic_DNA"/>
</dbReference>
<evidence type="ECO:0000313" key="2">
    <source>
        <dbReference type="Proteomes" id="UP000278627"/>
    </source>
</evidence>
<reference evidence="3" key="1">
    <citation type="submission" date="2017-02" db="UniProtKB">
        <authorList>
            <consortium name="WormBaseParasite"/>
        </authorList>
    </citation>
    <scope>IDENTIFICATION</scope>
</reference>
<protein>
    <submittedName>
        <fullName evidence="3">Reverse transcriptase domain-containing protein</fullName>
    </submittedName>
</protein>
<dbReference type="Proteomes" id="UP000278627">
    <property type="component" value="Unassembled WGS sequence"/>
</dbReference>
<dbReference type="WBParaSite" id="BPAG_0000298401-mRNA-1">
    <property type="protein sequence ID" value="BPAG_0000298401-mRNA-1"/>
    <property type="gene ID" value="BPAG_0000298401"/>
</dbReference>
<sequence length="162" mass="18482">MEIADDGNPRYKTLYIFMDKNFGIFGLDKQKSGQLENSVDNDKIEDYYSYDEPAVIDDDTCVVRIDDNSHDVNDTGDVNNSDDVNDFFSTDVIVNENYTHVTFTFLSTSQNTVTPYATSLLNQLLYIGRITDAMLPWNTGRPLVVPLNRIVQPYFVSLSQQR</sequence>
<gene>
    <name evidence="1" type="ORF">BPAG_LOCUS2954</name>
</gene>
<proteinExistence type="predicted"/>
<evidence type="ECO:0000313" key="1">
    <source>
        <dbReference type="EMBL" id="VDN84140.1"/>
    </source>
</evidence>
<keyword evidence="2" id="KW-1185">Reference proteome</keyword>
<evidence type="ECO:0000313" key="3">
    <source>
        <dbReference type="WBParaSite" id="BPAG_0000298401-mRNA-1"/>
    </source>
</evidence>
<dbReference type="AlphaFoldDB" id="A0A0N4T454"/>
<reference evidence="1 2" key="2">
    <citation type="submission" date="2018-11" db="EMBL/GenBank/DDBJ databases">
        <authorList>
            <consortium name="Pathogen Informatics"/>
        </authorList>
    </citation>
    <scope>NUCLEOTIDE SEQUENCE [LARGE SCALE GENOMIC DNA]</scope>
</reference>